<dbReference type="STRING" id="1715989.NITINOP_2019"/>
<organism evidence="1 2">
    <name type="scientific">Candidatus Nitrospira inopinata</name>
    <dbReference type="NCBI Taxonomy" id="1715989"/>
    <lineage>
        <taxon>Bacteria</taxon>
        <taxon>Pseudomonadati</taxon>
        <taxon>Nitrospirota</taxon>
        <taxon>Nitrospiria</taxon>
        <taxon>Nitrospirales</taxon>
        <taxon>Nitrospiraceae</taxon>
        <taxon>Nitrospira</taxon>
    </lineage>
</organism>
<proteinExistence type="predicted"/>
<name>A0A0S4KT89_9BACT</name>
<dbReference type="RefSeq" id="WP_062485020.1">
    <property type="nucleotide sequence ID" value="NZ_LN885086.1"/>
</dbReference>
<protein>
    <submittedName>
        <fullName evidence="1">Uncharacterized protein</fullName>
    </submittedName>
</protein>
<evidence type="ECO:0000313" key="2">
    <source>
        <dbReference type="Proteomes" id="UP000066284"/>
    </source>
</evidence>
<reference evidence="2" key="1">
    <citation type="submission" date="2015-09" db="EMBL/GenBank/DDBJ databases">
        <authorList>
            <person name="Daims H."/>
        </authorList>
    </citation>
    <scope>NUCLEOTIDE SEQUENCE [LARGE SCALE GENOMIC DNA]</scope>
</reference>
<dbReference type="AlphaFoldDB" id="A0A0S4KT89"/>
<sequence length="161" mass="17596">MAGEMKVEDLLGELGQAIHTAQMRLNKQRQERPPGSAGLPTTLSISETDLEVKILFEEKQGSALVRPVGRASADTPSAAFSTLRAKIVAVADEDVRPPQRTPSDVREEIIKRPDIARLAKIFGDLQVTTTFVPEAARWLVDVVEPSGSVLRRIQVEDGKSQ</sequence>
<accession>A0A0S4KT89</accession>
<dbReference type="Proteomes" id="UP000066284">
    <property type="component" value="Chromosome 1"/>
</dbReference>
<keyword evidence="2" id="KW-1185">Reference proteome</keyword>
<gene>
    <name evidence="1" type="ORF">NITINOP_2019</name>
</gene>
<dbReference type="OrthoDB" id="9786631at2"/>
<dbReference type="KEGG" id="nio:NITINOP_2019"/>
<evidence type="ECO:0000313" key="1">
    <source>
        <dbReference type="EMBL" id="CUQ66991.1"/>
    </source>
</evidence>
<dbReference type="EMBL" id="LN885086">
    <property type="protein sequence ID" value="CUQ66991.1"/>
    <property type="molecule type" value="Genomic_DNA"/>
</dbReference>